<dbReference type="AlphaFoldDB" id="A0A1X7TJD5"/>
<sequence length="178" mass="19647">METVQKIDKMAKTLSNVSEACISNADMVYELSSTMQEILFKQNNTLSDLLLDSCSRIKKMQLYNQSGYYTINGKSTYCHMGELCGTDAWARLAYLNMSDPTQNCPFGFRLYHSGGVRACGRPVIINDGSCVSVQFPSNGIKYSQICGRVVGYQYGRTDAARSSNVTVDGVIITRGLSQ</sequence>
<dbReference type="EnsemblMetazoa" id="Aqu2.1.14939_001">
    <property type="protein sequence ID" value="Aqu2.1.14939_001"/>
    <property type="gene ID" value="Aqu2.1.14939"/>
</dbReference>
<organism evidence="1">
    <name type="scientific">Amphimedon queenslandica</name>
    <name type="common">Sponge</name>
    <dbReference type="NCBI Taxonomy" id="400682"/>
    <lineage>
        <taxon>Eukaryota</taxon>
        <taxon>Metazoa</taxon>
        <taxon>Porifera</taxon>
        <taxon>Demospongiae</taxon>
        <taxon>Heteroscleromorpha</taxon>
        <taxon>Haplosclerida</taxon>
        <taxon>Niphatidae</taxon>
        <taxon>Amphimedon</taxon>
    </lineage>
</organism>
<dbReference type="InParanoid" id="A0A1X7TJD5"/>
<reference evidence="1" key="1">
    <citation type="submission" date="2017-05" db="UniProtKB">
        <authorList>
            <consortium name="EnsemblMetazoa"/>
        </authorList>
    </citation>
    <scope>IDENTIFICATION</scope>
</reference>
<protein>
    <submittedName>
        <fullName evidence="1">Uncharacterized protein</fullName>
    </submittedName>
</protein>
<accession>A0A1X7TJD5</accession>
<proteinExistence type="predicted"/>
<name>A0A1X7TJD5_AMPQE</name>
<evidence type="ECO:0000313" key="1">
    <source>
        <dbReference type="EnsemblMetazoa" id="Aqu2.1.14939_001"/>
    </source>
</evidence>